<dbReference type="PROSITE" id="PS50075">
    <property type="entry name" value="CARRIER"/>
    <property type="match status" value="1"/>
</dbReference>
<evidence type="ECO:0000256" key="3">
    <source>
        <dbReference type="ARBA" id="ARBA00022679"/>
    </source>
</evidence>
<dbReference type="CDD" id="cd00833">
    <property type="entry name" value="PKS"/>
    <property type="match status" value="1"/>
</dbReference>
<dbReference type="InterPro" id="IPR036736">
    <property type="entry name" value="ACP-like_sf"/>
</dbReference>
<dbReference type="HOGENOM" id="CLU_000022_16_6_11"/>
<evidence type="ECO:0000256" key="2">
    <source>
        <dbReference type="ARBA" id="ARBA00022553"/>
    </source>
</evidence>
<reference evidence="7 8" key="1">
    <citation type="journal article" date="2010" name="Stand. Genomic Sci.">
        <title>Complete genome sequence of Segniliparus rotundus type strain (CDC 1076).</title>
        <authorList>
            <person name="Sikorski J."/>
            <person name="Lapidus A."/>
            <person name="Copeland A."/>
            <person name="Misra M."/>
            <person name="Glavina Del Rio T."/>
            <person name="Nolan M."/>
            <person name="Lucas S."/>
            <person name="Chen F."/>
            <person name="Tice H."/>
            <person name="Cheng J.F."/>
            <person name="Jando M."/>
            <person name="Schneider S."/>
            <person name="Bruce D."/>
            <person name="Goodwin L."/>
            <person name="Pitluck S."/>
            <person name="Liolios K."/>
            <person name="Mikhailova N."/>
            <person name="Pati A."/>
            <person name="Ivanova N."/>
            <person name="Mavromatis K."/>
            <person name="Chen A."/>
            <person name="Palaniappan K."/>
            <person name="Chertkov O."/>
            <person name="Land M."/>
            <person name="Hauser L."/>
            <person name="Chang Y.J."/>
            <person name="Jeffries C.D."/>
            <person name="Brettin T."/>
            <person name="Detter J.C."/>
            <person name="Han C."/>
            <person name="Rohde M."/>
            <person name="Goker M."/>
            <person name="Bristow J."/>
            <person name="Eisen J.A."/>
            <person name="Markowitz V."/>
            <person name="Hugenholtz P."/>
            <person name="Kyrpides N.C."/>
            <person name="Klenk H.P."/>
        </authorList>
    </citation>
    <scope>NUCLEOTIDE SEQUENCE [LARGE SCALE GENOMIC DNA]</scope>
    <source>
        <strain evidence="8">ATCC BAA-972 / CDC 1076 / CIP 108378 / DSM 44985 / JCM 13578</strain>
    </source>
</reference>
<dbReference type="InterPro" id="IPR016036">
    <property type="entry name" value="Malonyl_transacylase_ACP-bd"/>
</dbReference>
<dbReference type="PANTHER" id="PTHR43775:SF37">
    <property type="entry name" value="SI:DKEY-61P9.11"/>
    <property type="match status" value="1"/>
</dbReference>
<keyword evidence="8" id="KW-1185">Reference proteome</keyword>
<dbReference type="SMART" id="SM00825">
    <property type="entry name" value="PKS_KS"/>
    <property type="match status" value="1"/>
</dbReference>
<dbReference type="Gene3D" id="3.40.47.10">
    <property type="match status" value="1"/>
</dbReference>
<evidence type="ECO:0000256" key="4">
    <source>
        <dbReference type="ARBA" id="ARBA00023268"/>
    </source>
</evidence>
<dbReference type="GO" id="GO:0006633">
    <property type="term" value="P:fatty acid biosynthetic process"/>
    <property type="evidence" value="ECO:0007669"/>
    <property type="project" value="InterPro"/>
</dbReference>
<proteinExistence type="predicted"/>
<dbReference type="InterPro" id="IPR014031">
    <property type="entry name" value="Ketoacyl_synth_C"/>
</dbReference>
<dbReference type="SUPFAM" id="SSF53901">
    <property type="entry name" value="Thiolase-like"/>
    <property type="match status" value="1"/>
</dbReference>
<dbReference type="Pfam" id="PF00550">
    <property type="entry name" value="PP-binding"/>
    <property type="match status" value="1"/>
</dbReference>
<dbReference type="PROSITE" id="PS52004">
    <property type="entry name" value="KS3_2"/>
    <property type="match status" value="1"/>
</dbReference>
<gene>
    <name evidence="7" type="ordered locus">Srot_3010</name>
</gene>
<dbReference type="Proteomes" id="UP000002247">
    <property type="component" value="Chromosome"/>
</dbReference>
<dbReference type="Gene3D" id="1.10.1200.10">
    <property type="entry name" value="ACP-like"/>
    <property type="match status" value="1"/>
</dbReference>
<dbReference type="GO" id="GO:0004315">
    <property type="term" value="F:3-oxoacyl-[acyl-carrier-protein] synthase activity"/>
    <property type="evidence" value="ECO:0007669"/>
    <property type="project" value="InterPro"/>
</dbReference>
<dbReference type="InterPro" id="IPR016039">
    <property type="entry name" value="Thiolase-like"/>
</dbReference>
<accession>D6ZEG1</accession>
<dbReference type="InterPro" id="IPR016035">
    <property type="entry name" value="Acyl_Trfase/lysoPLipase"/>
</dbReference>
<dbReference type="InterPro" id="IPR050091">
    <property type="entry name" value="PKS_NRPS_Biosynth_Enz"/>
</dbReference>
<feature type="domain" description="Carrier" evidence="5">
    <location>
        <begin position="916"/>
        <end position="997"/>
    </location>
</feature>
<dbReference type="InterPro" id="IPR020841">
    <property type="entry name" value="PKS_Beta-ketoAc_synthase_dom"/>
</dbReference>
<organism evidence="7 8">
    <name type="scientific">Segniliparus rotundus (strain ATCC BAA-972 / CDC 1076 / CIP 108378 / DSM 44985 / JCM 13578)</name>
    <dbReference type="NCBI Taxonomy" id="640132"/>
    <lineage>
        <taxon>Bacteria</taxon>
        <taxon>Bacillati</taxon>
        <taxon>Actinomycetota</taxon>
        <taxon>Actinomycetes</taxon>
        <taxon>Mycobacteriales</taxon>
        <taxon>Segniliparaceae</taxon>
        <taxon>Segniliparus</taxon>
    </lineage>
</organism>
<dbReference type="KEGG" id="srt:Srot_3010"/>
<keyword evidence="4" id="KW-0511">Multifunctional enzyme</keyword>
<dbReference type="AlphaFoldDB" id="D6ZEG1"/>
<dbReference type="GO" id="GO:0004312">
    <property type="term" value="F:fatty acid synthase activity"/>
    <property type="evidence" value="ECO:0007669"/>
    <property type="project" value="TreeGrafter"/>
</dbReference>
<feature type="domain" description="Ketosynthase family 3 (KS3)" evidence="6">
    <location>
        <begin position="1"/>
        <end position="421"/>
    </location>
</feature>
<dbReference type="Pfam" id="PF16197">
    <property type="entry name" value="KAsynt_C_assoc"/>
    <property type="match status" value="1"/>
</dbReference>
<dbReference type="Pfam" id="PF02801">
    <property type="entry name" value="Ketoacyl-synt_C"/>
    <property type="match status" value="1"/>
</dbReference>
<sequence length="1009" mass="106010">MEIDVAGMACRFPGAPDLGGFWDLLLQSRHSTREIPENRWRSDEYFSPGPVRPGRSNTRHASFIDDPEQFDFGFFGIAPNEAAASDIQQRLVLQTAYHALEDAGIDPRELRGSDTGVFVGVMASDWGALHLADYAGMTPQRGVGNGLSMIANRVSYSLDLAGPSLSVDTACSSSLTAVHLAANALRGGECGIAIAAGVNLMLTPSLSIFYAQAGLSAPDGRCRPFAQSANGIGRSEGVGAVVLRRAEDRPDNAPSPYAAIHGSFVGQDGRSNGITAPSRRGQERVIRCALRSAQRSGSEIDFVEAHGTGTVLGDMIEAQALGTTCGDRAHRPALVMGSVKGNIGHAEGAAGIAGFIKACLSVHHRTVPASLFAQDENPALTLGQRGIRLAKSAEKLPQGQVFAGVSSFGMGGTNAHVVIGSTPRRRRPTRPGGVGVLTVSANNTAALRRNLRDVTEKFGETDHWARYCYSTNQVKSGGQRRIALVARDGADLEKEALVAEHRLTQQAELPSRGRRPRIAFLYTGQGAQYRSMALAARDDHPGFAAALEAADALVRPSFGGSVMQAIERGEDHRGRPLDDTAVAQPALFAVQYALTQALAEHGVRPHVVLGHSVGEIAGCVAAGVLTAADAGALAVERGALMGALPAGGAMLAARLSAHDARHIISGEVALAAVNGATSVVFSGPAEQIRRIAAQLAERGTRTRALRVSHAFHSPAMTAAADPLAAAAPTPATEGNGVAMISSVTGEALKPGSVDGEYWRNQLLATVEFDAALRSLAETKPTHVVEIGPQAVLLGLLHASGLLSDSVRTAPIPRDGASGLEFADALAQLWQSGADVRWSPLYQERDRVITRLPSYVFADEERFFASAATVGPTRAAAATRSDKESVPDLSQADAQLEAVLAADAPEPGGTSDRSRGMSADTVHSAVIRVLATVGGHREEVLRPTADLREDLGFDSVQAMQFADRIASEVDMPQQLDPTAFGEDLVTVADLTRLVVARAGLDRLSNNAAQR</sequence>
<dbReference type="EMBL" id="CP001958">
    <property type="protein sequence ID" value="ADG99437.1"/>
    <property type="molecule type" value="Genomic_DNA"/>
</dbReference>
<keyword evidence="1" id="KW-0596">Phosphopantetheine</keyword>
<dbReference type="SUPFAM" id="SSF55048">
    <property type="entry name" value="Probable ACP-binding domain of malonyl-CoA ACP transacylase"/>
    <property type="match status" value="1"/>
</dbReference>
<evidence type="ECO:0000313" key="7">
    <source>
        <dbReference type="EMBL" id="ADG99437.1"/>
    </source>
</evidence>
<evidence type="ECO:0000259" key="5">
    <source>
        <dbReference type="PROSITE" id="PS50075"/>
    </source>
</evidence>
<keyword evidence="2" id="KW-0597">Phosphoprotein</keyword>
<dbReference type="InterPro" id="IPR018201">
    <property type="entry name" value="Ketoacyl_synth_AS"/>
</dbReference>
<evidence type="ECO:0000256" key="1">
    <source>
        <dbReference type="ARBA" id="ARBA00022450"/>
    </source>
</evidence>
<dbReference type="InterPro" id="IPR001227">
    <property type="entry name" value="Ac_transferase_dom_sf"/>
</dbReference>
<dbReference type="SUPFAM" id="SSF52151">
    <property type="entry name" value="FabD/lysophospholipase-like"/>
    <property type="match status" value="1"/>
</dbReference>
<evidence type="ECO:0000259" key="6">
    <source>
        <dbReference type="PROSITE" id="PS52004"/>
    </source>
</evidence>
<dbReference type="Gene3D" id="3.30.70.3290">
    <property type="match status" value="1"/>
</dbReference>
<dbReference type="SMART" id="SM00827">
    <property type="entry name" value="PKS_AT"/>
    <property type="match status" value="1"/>
</dbReference>
<protein>
    <submittedName>
        <fullName evidence="7">Beta-ketoacyl synthase</fullName>
    </submittedName>
</protein>
<dbReference type="Pfam" id="PF00698">
    <property type="entry name" value="Acyl_transf_1"/>
    <property type="match status" value="1"/>
</dbReference>
<dbReference type="InterPro" id="IPR032821">
    <property type="entry name" value="PKS_assoc"/>
</dbReference>
<dbReference type="PANTHER" id="PTHR43775">
    <property type="entry name" value="FATTY ACID SYNTHASE"/>
    <property type="match status" value="1"/>
</dbReference>
<keyword evidence="3" id="KW-0808">Transferase</keyword>
<dbReference type="PROSITE" id="PS00606">
    <property type="entry name" value="KS3_1"/>
    <property type="match status" value="1"/>
</dbReference>
<dbReference type="SUPFAM" id="SSF47336">
    <property type="entry name" value="ACP-like"/>
    <property type="match status" value="1"/>
</dbReference>
<dbReference type="eggNOG" id="COG3321">
    <property type="taxonomic scope" value="Bacteria"/>
</dbReference>
<dbReference type="InterPro" id="IPR009081">
    <property type="entry name" value="PP-bd_ACP"/>
</dbReference>
<dbReference type="InterPro" id="IPR014043">
    <property type="entry name" value="Acyl_transferase_dom"/>
</dbReference>
<dbReference type="OrthoDB" id="9778690at2"/>
<dbReference type="RefSeq" id="WP_013139884.1">
    <property type="nucleotide sequence ID" value="NC_014168.1"/>
</dbReference>
<dbReference type="InterPro" id="IPR014030">
    <property type="entry name" value="Ketoacyl_synth_N"/>
</dbReference>
<dbReference type="Gene3D" id="3.40.366.10">
    <property type="entry name" value="Malonyl-Coenzyme A Acyl Carrier Protein, domain 2"/>
    <property type="match status" value="1"/>
</dbReference>
<evidence type="ECO:0000313" key="8">
    <source>
        <dbReference type="Proteomes" id="UP000002247"/>
    </source>
</evidence>
<dbReference type="Pfam" id="PF00109">
    <property type="entry name" value="ketoacyl-synt"/>
    <property type="match status" value="1"/>
</dbReference>
<dbReference type="STRING" id="640132.Srot_3010"/>
<name>D6ZEG1_SEGRD</name>